<dbReference type="Pfam" id="PF00571">
    <property type="entry name" value="CBS"/>
    <property type="match status" value="2"/>
</dbReference>
<dbReference type="PROSITE" id="PS50914">
    <property type="entry name" value="BON"/>
    <property type="match status" value="1"/>
</dbReference>
<dbReference type="SMART" id="SM00116">
    <property type="entry name" value="CBS"/>
    <property type="match status" value="2"/>
</dbReference>
<keyword evidence="6" id="KW-1185">Reference proteome</keyword>
<evidence type="ECO:0000313" key="5">
    <source>
        <dbReference type="EMBL" id="GEP55082.1"/>
    </source>
</evidence>
<dbReference type="AlphaFoldDB" id="A0A512N7Y1"/>
<evidence type="ECO:0000259" key="4">
    <source>
        <dbReference type="PROSITE" id="PS51371"/>
    </source>
</evidence>
<dbReference type="Gene3D" id="3.10.580.10">
    <property type="entry name" value="CBS-domain"/>
    <property type="match status" value="1"/>
</dbReference>
<sequence>MTRSVVTVPADATVYAAADILLGSRISAAPVIDADGRMVGIVSEADLMNRPETGTVPTRTWLQRLLTSDARLARDYVRSHSHHVADVMTRKVVTAEERTPLHDVALLMQRHGLKRLPVMRDGKVVGIVSRANLLQGLLAREPFPADAPLGDDRIRDKVYKELARHSWAADITNIVVDSGTVSLWGHVNSAPAKEAVRIAVECVSGVRRVVNNVVVMPREINDGL</sequence>
<keyword evidence="1 2" id="KW-0129">CBS domain</keyword>
<accession>A0A512N7Y1</accession>
<evidence type="ECO:0000313" key="6">
    <source>
        <dbReference type="Proteomes" id="UP000321058"/>
    </source>
</evidence>
<reference evidence="5 6" key="1">
    <citation type="submission" date="2019-07" db="EMBL/GenBank/DDBJ databases">
        <title>Whole genome shotgun sequence of Reyranella soli NBRC 108950.</title>
        <authorList>
            <person name="Hosoyama A."/>
            <person name="Uohara A."/>
            <person name="Ohji S."/>
            <person name="Ichikawa N."/>
        </authorList>
    </citation>
    <scope>NUCLEOTIDE SEQUENCE [LARGE SCALE GENOMIC DNA]</scope>
    <source>
        <strain evidence="5 6">NBRC 108950</strain>
    </source>
</reference>
<proteinExistence type="predicted"/>
<dbReference type="PANTHER" id="PTHR43080:SF26">
    <property type="entry name" value="REGULATORY PROTEIN"/>
    <property type="match status" value="1"/>
</dbReference>
<dbReference type="CDD" id="cd04586">
    <property type="entry name" value="CBS_pair_BON_assoc"/>
    <property type="match status" value="1"/>
</dbReference>
<evidence type="ECO:0000259" key="3">
    <source>
        <dbReference type="PROSITE" id="PS50914"/>
    </source>
</evidence>
<feature type="domain" description="CBS" evidence="4">
    <location>
        <begin position="88"/>
        <end position="145"/>
    </location>
</feature>
<dbReference type="InterPro" id="IPR017080">
    <property type="entry name" value="UCP036990_CBS_BON"/>
</dbReference>
<dbReference type="InterPro" id="IPR046342">
    <property type="entry name" value="CBS_dom_sf"/>
</dbReference>
<dbReference type="Gene3D" id="3.30.1340.30">
    <property type="match status" value="1"/>
</dbReference>
<dbReference type="SUPFAM" id="SSF54631">
    <property type="entry name" value="CBS-domain pair"/>
    <property type="match status" value="1"/>
</dbReference>
<dbReference type="Proteomes" id="UP000321058">
    <property type="component" value="Unassembled WGS sequence"/>
</dbReference>
<protein>
    <submittedName>
        <fullName evidence="5">Histidine kinase</fullName>
    </submittedName>
</protein>
<keyword evidence="5" id="KW-0808">Transferase</keyword>
<name>A0A512N7Y1_9HYPH</name>
<dbReference type="GO" id="GO:0016301">
    <property type="term" value="F:kinase activity"/>
    <property type="evidence" value="ECO:0007669"/>
    <property type="project" value="UniProtKB-KW"/>
</dbReference>
<dbReference type="PROSITE" id="PS51371">
    <property type="entry name" value="CBS"/>
    <property type="match status" value="2"/>
</dbReference>
<feature type="domain" description="BON" evidence="3">
    <location>
        <begin position="150"/>
        <end position="217"/>
    </location>
</feature>
<dbReference type="InterPro" id="IPR007055">
    <property type="entry name" value="BON_dom"/>
</dbReference>
<gene>
    <name evidence="5" type="ORF">RSO01_22480</name>
</gene>
<keyword evidence="5" id="KW-0418">Kinase</keyword>
<evidence type="ECO:0000256" key="2">
    <source>
        <dbReference type="PROSITE-ProRule" id="PRU00703"/>
    </source>
</evidence>
<evidence type="ECO:0000256" key="1">
    <source>
        <dbReference type="ARBA" id="ARBA00023122"/>
    </source>
</evidence>
<dbReference type="InterPro" id="IPR000644">
    <property type="entry name" value="CBS_dom"/>
</dbReference>
<organism evidence="5 6">
    <name type="scientific">Reyranella soli</name>
    <dbReference type="NCBI Taxonomy" id="1230389"/>
    <lineage>
        <taxon>Bacteria</taxon>
        <taxon>Pseudomonadati</taxon>
        <taxon>Pseudomonadota</taxon>
        <taxon>Alphaproteobacteria</taxon>
        <taxon>Hyphomicrobiales</taxon>
        <taxon>Reyranellaceae</taxon>
        <taxon>Reyranella</taxon>
    </lineage>
</organism>
<dbReference type="PANTHER" id="PTHR43080">
    <property type="entry name" value="CBS DOMAIN-CONTAINING PROTEIN CBSX3, MITOCHONDRIAL"/>
    <property type="match status" value="1"/>
</dbReference>
<dbReference type="InterPro" id="IPR051257">
    <property type="entry name" value="Diverse_CBS-Domain"/>
</dbReference>
<dbReference type="EMBL" id="BKAJ01000033">
    <property type="protein sequence ID" value="GEP55082.1"/>
    <property type="molecule type" value="Genomic_DNA"/>
</dbReference>
<feature type="domain" description="CBS" evidence="4">
    <location>
        <begin position="1"/>
        <end position="58"/>
    </location>
</feature>
<comment type="caution">
    <text evidence="5">The sequence shown here is derived from an EMBL/GenBank/DDBJ whole genome shotgun (WGS) entry which is preliminary data.</text>
</comment>
<dbReference type="Pfam" id="PF04972">
    <property type="entry name" value="BON"/>
    <property type="match status" value="1"/>
</dbReference>
<dbReference type="PIRSF" id="PIRSF036990">
    <property type="entry name" value="UCP036990_CBS_BON"/>
    <property type="match status" value="1"/>
</dbReference>